<feature type="DNA-binding region" description="H-T-H motif" evidence="2">
    <location>
        <begin position="32"/>
        <end position="51"/>
    </location>
</feature>
<sequence>MNGFQKRRERKKQQILNSLKSMIMERNFQEIGVREIAKQAGVSPASIYNFFGSKEELAKQIFYHIMEEEEETFRNLMEADLPFEEKLEKLYEFSVTNQETWSSDGIKNIMFDDPVFKEHIEQYSKTTAIPALMKLIEQGKNERKISGEVSSEAILFFLNAMTAIISNPSVKDRLDVELRKEIGHLFFYGLFGRKPE</sequence>
<dbReference type="Gene3D" id="1.10.357.10">
    <property type="entry name" value="Tetracycline Repressor, domain 2"/>
    <property type="match status" value="1"/>
</dbReference>
<keyword evidence="5" id="KW-1185">Reference proteome</keyword>
<dbReference type="PROSITE" id="PS50977">
    <property type="entry name" value="HTH_TETR_2"/>
    <property type="match status" value="1"/>
</dbReference>
<feature type="domain" description="HTH tetR-type" evidence="3">
    <location>
        <begin position="9"/>
        <end position="69"/>
    </location>
</feature>
<dbReference type="Proteomes" id="UP000680304">
    <property type="component" value="Unassembled WGS sequence"/>
</dbReference>
<dbReference type="RefSeq" id="WP_213528424.1">
    <property type="nucleotide sequence ID" value="NZ_BOVJ01000056.1"/>
</dbReference>
<dbReference type="PANTHER" id="PTHR43479">
    <property type="entry name" value="ACREF/ENVCD OPERON REPRESSOR-RELATED"/>
    <property type="match status" value="1"/>
</dbReference>
<dbReference type="PANTHER" id="PTHR43479:SF11">
    <property type="entry name" value="ACREF_ENVCD OPERON REPRESSOR-RELATED"/>
    <property type="match status" value="1"/>
</dbReference>
<comment type="caution">
    <text evidence="4">The sequence shown here is derived from an EMBL/GenBank/DDBJ whole genome shotgun (WGS) entry which is preliminary data.</text>
</comment>
<dbReference type="EMBL" id="BOVJ01000056">
    <property type="protein sequence ID" value="GIQ63156.1"/>
    <property type="molecule type" value="Genomic_DNA"/>
</dbReference>
<reference evidence="4 5" key="1">
    <citation type="submission" date="2021-04" db="EMBL/GenBank/DDBJ databases">
        <title>Draft genome sequence of Paenibacillus cisolokensis, LC2-13A.</title>
        <authorList>
            <person name="Uke A."/>
            <person name="Chhe C."/>
            <person name="Baramee S."/>
            <person name="Kosugi A."/>
        </authorList>
    </citation>
    <scope>NUCLEOTIDE SEQUENCE [LARGE SCALE GENOMIC DNA]</scope>
    <source>
        <strain evidence="4 5">LC2-13A</strain>
    </source>
</reference>
<evidence type="ECO:0000313" key="4">
    <source>
        <dbReference type="EMBL" id="GIQ63156.1"/>
    </source>
</evidence>
<evidence type="ECO:0000259" key="3">
    <source>
        <dbReference type="PROSITE" id="PS50977"/>
    </source>
</evidence>
<evidence type="ECO:0000313" key="5">
    <source>
        <dbReference type="Proteomes" id="UP000680304"/>
    </source>
</evidence>
<organism evidence="4 5">
    <name type="scientific">Paenibacillus cisolokensis</name>
    <dbReference type="NCBI Taxonomy" id="1658519"/>
    <lineage>
        <taxon>Bacteria</taxon>
        <taxon>Bacillati</taxon>
        <taxon>Bacillota</taxon>
        <taxon>Bacilli</taxon>
        <taxon>Bacillales</taxon>
        <taxon>Paenibacillaceae</taxon>
        <taxon>Paenibacillus</taxon>
    </lineage>
</organism>
<dbReference type="Pfam" id="PF00440">
    <property type="entry name" value="TetR_N"/>
    <property type="match status" value="1"/>
</dbReference>
<evidence type="ECO:0000256" key="1">
    <source>
        <dbReference type="ARBA" id="ARBA00023125"/>
    </source>
</evidence>
<dbReference type="InterPro" id="IPR009057">
    <property type="entry name" value="Homeodomain-like_sf"/>
</dbReference>
<proteinExistence type="predicted"/>
<name>A0ABQ4N4Q9_9BACL</name>
<dbReference type="SUPFAM" id="SSF46689">
    <property type="entry name" value="Homeodomain-like"/>
    <property type="match status" value="1"/>
</dbReference>
<gene>
    <name evidence="4" type="ORF">PACILC2_17240</name>
</gene>
<dbReference type="InterPro" id="IPR001647">
    <property type="entry name" value="HTH_TetR"/>
</dbReference>
<keyword evidence="1 2" id="KW-0238">DNA-binding</keyword>
<accession>A0ABQ4N4Q9</accession>
<dbReference type="PRINTS" id="PR00455">
    <property type="entry name" value="HTHTETR"/>
</dbReference>
<dbReference type="InterPro" id="IPR050624">
    <property type="entry name" value="HTH-type_Tx_Regulator"/>
</dbReference>
<evidence type="ECO:0000256" key="2">
    <source>
        <dbReference type="PROSITE-ProRule" id="PRU00335"/>
    </source>
</evidence>
<protein>
    <submittedName>
        <fullName evidence="4">TetR family transcriptional regulator</fullName>
    </submittedName>
</protein>